<dbReference type="STRING" id="1823756.A4H34_08250"/>
<dbReference type="GO" id="GO:0045259">
    <property type="term" value="C:proton-transporting ATP synthase complex"/>
    <property type="evidence" value="ECO:0007669"/>
    <property type="project" value="UniProtKB-KW"/>
</dbReference>
<dbReference type="InterPro" id="IPR001469">
    <property type="entry name" value="ATP_synth_F1_dsu/esu"/>
</dbReference>
<feature type="domain" description="ATP synthase F1 complex delta/epsilon subunit N-terminal" evidence="8">
    <location>
        <begin position="1"/>
        <end position="79"/>
    </location>
</feature>
<evidence type="ECO:0000256" key="3">
    <source>
        <dbReference type="ARBA" id="ARBA00022448"/>
    </source>
</evidence>
<keyword evidence="3" id="KW-0813">Transport</keyword>
<dbReference type="CDD" id="cd12152">
    <property type="entry name" value="F1-ATPase_delta"/>
    <property type="match status" value="1"/>
</dbReference>
<dbReference type="RefSeq" id="WP_009200118.1">
    <property type="nucleotide sequence ID" value="NZ_LVZK01000002.1"/>
</dbReference>
<dbReference type="GO" id="GO:0046933">
    <property type="term" value="F:proton-transporting ATP synthase activity, rotational mechanism"/>
    <property type="evidence" value="ECO:0007669"/>
    <property type="project" value="InterPro"/>
</dbReference>
<comment type="caution">
    <text evidence="9">The sequence shown here is derived from an EMBL/GenBank/DDBJ whole genome shotgun (WGS) entry which is preliminary data.</text>
</comment>
<dbReference type="PANTHER" id="PTHR13822:SF10">
    <property type="entry name" value="ATP SYNTHASE EPSILON CHAIN, CHLOROPLASTIC"/>
    <property type="match status" value="1"/>
</dbReference>
<dbReference type="Pfam" id="PF02823">
    <property type="entry name" value="ATP-synt_DE_N"/>
    <property type="match status" value="1"/>
</dbReference>
<protein>
    <recommendedName>
        <fullName evidence="8">ATP synthase F1 complex delta/epsilon subunit N-terminal domain-containing protein</fullName>
    </recommendedName>
</protein>
<proteinExistence type="inferred from homology"/>
<keyword evidence="6" id="KW-0139">CF(1)</keyword>
<dbReference type="SUPFAM" id="SSF51344">
    <property type="entry name" value="Epsilon subunit of F1F0-ATP synthase N-terminal domain"/>
    <property type="match status" value="1"/>
</dbReference>
<evidence type="ECO:0000256" key="5">
    <source>
        <dbReference type="ARBA" id="ARBA00023136"/>
    </source>
</evidence>
<dbReference type="PANTHER" id="PTHR13822">
    <property type="entry name" value="ATP SYNTHASE DELTA/EPSILON CHAIN"/>
    <property type="match status" value="1"/>
</dbReference>
<keyword evidence="10" id="KW-1185">Reference proteome</keyword>
<evidence type="ECO:0000259" key="8">
    <source>
        <dbReference type="Pfam" id="PF02823"/>
    </source>
</evidence>
<evidence type="ECO:0000313" key="9">
    <source>
        <dbReference type="EMBL" id="OAP85581.1"/>
    </source>
</evidence>
<comment type="similarity">
    <text evidence="2">Belongs to the ATPase epsilon chain family.</text>
</comment>
<dbReference type="EMBL" id="LVZK01000002">
    <property type="protein sequence ID" value="OAP85581.1"/>
    <property type="molecule type" value="Genomic_DNA"/>
</dbReference>
<dbReference type="InterPro" id="IPR020546">
    <property type="entry name" value="ATP_synth_F1_dsu/esu_N"/>
</dbReference>
<dbReference type="GO" id="GO:0005886">
    <property type="term" value="C:plasma membrane"/>
    <property type="evidence" value="ECO:0007669"/>
    <property type="project" value="UniProtKB-SubCell"/>
</dbReference>
<evidence type="ECO:0000256" key="2">
    <source>
        <dbReference type="ARBA" id="ARBA00005712"/>
    </source>
</evidence>
<gene>
    <name evidence="9" type="ORF">A4H34_08250</name>
</gene>
<evidence type="ECO:0000256" key="1">
    <source>
        <dbReference type="ARBA" id="ARBA00004202"/>
    </source>
</evidence>
<comment type="subcellular location">
    <subcellularLocation>
        <location evidence="1">Cell membrane</location>
        <topology evidence="1">Peripheral membrane protein</topology>
    </subcellularLocation>
</comment>
<dbReference type="OrthoDB" id="9791445at2"/>
<organism evidence="9 10">
    <name type="scientific">Peptidiphaga gingivicola</name>
    <dbReference type="NCBI Taxonomy" id="2741497"/>
    <lineage>
        <taxon>Bacteria</taxon>
        <taxon>Bacillati</taxon>
        <taxon>Actinomycetota</taxon>
        <taxon>Actinomycetes</taxon>
        <taxon>Actinomycetales</taxon>
        <taxon>Actinomycetaceae</taxon>
        <taxon>Peptidiphaga</taxon>
    </lineage>
</organism>
<sequence length="86" mass="9253">MKVEIVDRQALVWSGDTGHLVVPSQEGAMGILPGHTPLMALLVPGRVEVNLSEGRSLVFEVDGGFVTVDEDRAYVVVEHSDTGHTE</sequence>
<keyword evidence="7" id="KW-0066">ATP synthesis</keyword>
<keyword evidence="5" id="KW-0472">Membrane</keyword>
<evidence type="ECO:0000256" key="4">
    <source>
        <dbReference type="ARBA" id="ARBA00023065"/>
    </source>
</evidence>
<evidence type="ECO:0000313" key="10">
    <source>
        <dbReference type="Proteomes" id="UP000078368"/>
    </source>
</evidence>
<dbReference type="AlphaFoldDB" id="A0A179B3A9"/>
<dbReference type="InterPro" id="IPR036771">
    <property type="entry name" value="ATPsynth_dsu/esu_N"/>
</dbReference>
<accession>A0A179B3A9</accession>
<evidence type="ECO:0000256" key="7">
    <source>
        <dbReference type="ARBA" id="ARBA00023310"/>
    </source>
</evidence>
<dbReference type="Proteomes" id="UP000078368">
    <property type="component" value="Unassembled WGS sequence"/>
</dbReference>
<evidence type="ECO:0000256" key="6">
    <source>
        <dbReference type="ARBA" id="ARBA00023196"/>
    </source>
</evidence>
<keyword evidence="4" id="KW-0406">Ion transport</keyword>
<reference evidence="9 10" key="1">
    <citation type="submission" date="2016-04" db="EMBL/GenBank/DDBJ databases">
        <title>Peptidophaga gingivicola gen. nov., sp. nov., isolated from human subgingival plaque.</title>
        <authorList>
            <person name="Beall C.J."/>
            <person name="Mokrzan E.M."/>
            <person name="Griffen A.L."/>
            <person name="Leys E.J."/>
        </authorList>
    </citation>
    <scope>NUCLEOTIDE SEQUENCE [LARGE SCALE GENOMIC DNA]</scope>
    <source>
        <strain evidence="9 10">BA112</strain>
    </source>
</reference>
<dbReference type="NCBIfam" id="NF009977">
    <property type="entry name" value="PRK13442.1"/>
    <property type="match status" value="1"/>
</dbReference>
<name>A0A179B3A9_9ACTO</name>
<dbReference type="Gene3D" id="2.60.15.10">
    <property type="entry name" value="F0F1 ATP synthase delta/epsilon subunit, N-terminal"/>
    <property type="match status" value="1"/>
</dbReference>